<proteinExistence type="predicted"/>
<gene>
    <name evidence="2" type="ORF">ACFOMG_09875</name>
</gene>
<reference evidence="3" key="1">
    <citation type="journal article" date="2019" name="Int. J. Syst. Evol. Microbiol.">
        <title>The Global Catalogue of Microorganisms (GCM) 10K type strain sequencing project: providing services to taxonomists for standard genome sequencing and annotation.</title>
        <authorList>
            <consortium name="The Broad Institute Genomics Platform"/>
            <consortium name="The Broad Institute Genome Sequencing Center for Infectious Disease"/>
            <person name="Wu L."/>
            <person name="Ma J."/>
        </authorList>
    </citation>
    <scope>NUCLEOTIDE SEQUENCE [LARGE SCALE GENOMIC DNA]</scope>
    <source>
        <strain evidence="3">KCTC 42424</strain>
    </source>
</reference>
<sequence>MNSRILNLWHTFINDLPQHLVRHDGFAYRRPLSLFALYEKAHKAPQQPVCGVNSRVTIYLPDSDEHCTLTLVSPSQADPDQLKVSLLSPLGQALVGKSPGEAGCAGSCGLTVPFRLLQIHR</sequence>
<evidence type="ECO:0000259" key="1">
    <source>
        <dbReference type="Pfam" id="PF01272"/>
    </source>
</evidence>
<accession>A0ABV7VT77</accession>
<dbReference type="PROSITE" id="PS00830">
    <property type="entry name" value="GREAB_2"/>
    <property type="match status" value="1"/>
</dbReference>
<dbReference type="InterPro" id="IPR018151">
    <property type="entry name" value="TF_GreA/GreB_CS"/>
</dbReference>
<name>A0ABV7VT77_9GAMM</name>
<keyword evidence="2" id="KW-0251">Elongation factor</keyword>
<dbReference type="InterPro" id="IPR036953">
    <property type="entry name" value="GreA/GreB_C_sf"/>
</dbReference>
<dbReference type="Pfam" id="PF01272">
    <property type="entry name" value="GreA_GreB"/>
    <property type="match status" value="1"/>
</dbReference>
<protein>
    <submittedName>
        <fullName evidence="2">GreA/GreB family elongation factor</fullName>
    </submittedName>
</protein>
<dbReference type="GO" id="GO:0003746">
    <property type="term" value="F:translation elongation factor activity"/>
    <property type="evidence" value="ECO:0007669"/>
    <property type="project" value="UniProtKB-KW"/>
</dbReference>
<keyword evidence="3" id="KW-1185">Reference proteome</keyword>
<organism evidence="2 3">
    <name type="scientific">Bacterioplanoides pacificum</name>
    <dbReference type="NCBI Taxonomy" id="1171596"/>
    <lineage>
        <taxon>Bacteria</taxon>
        <taxon>Pseudomonadati</taxon>
        <taxon>Pseudomonadota</taxon>
        <taxon>Gammaproteobacteria</taxon>
        <taxon>Oceanospirillales</taxon>
        <taxon>Oceanospirillaceae</taxon>
        <taxon>Bacterioplanoides</taxon>
    </lineage>
</organism>
<evidence type="ECO:0000313" key="2">
    <source>
        <dbReference type="EMBL" id="MFC3680404.1"/>
    </source>
</evidence>
<comment type="caution">
    <text evidence="2">The sequence shown here is derived from an EMBL/GenBank/DDBJ whole genome shotgun (WGS) entry which is preliminary data.</text>
</comment>
<keyword evidence="2" id="KW-0648">Protein biosynthesis</keyword>
<evidence type="ECO:0000313" key="3">
    <source>
        <dbReference type="Proteomes" id="UP001595722"/>
    </source>
</evidence>
<dbReference type="RefSeq" id="WP_376866358.1">
    <property type="nucleotide sequence ID" value="NZ_JBHRYB010000007.1"/>
</dbReference>
<feature type="domain" description="Transcription elongation factor GreA/GreB C-terminal" evidence="1">
    <location>
        <begin position="49"/>
        <end position="101"/>
    </location>
</feature>
<dbReference type="InterPro" id="IPR001437">
    <property type="entry name" value="Tscrpt_elong_fac_GreA/B_C"/>
</dbReference>
<dbReference type="EMBL" id="JBHRYB010000007">
    <property type="protein sequence ID" value="MFC3680404.1"/>
    <property type="molecule type" value="Genomic_DNA"/>
</dbReference>
<dbReference type="Proteomes" id="UP001595722">
    <property type="component" value="Unassembled WGS sequence"/>
</dbReference>
<dbReference type="Gene3D" id="3.10.50.30">
    <property type="entry name" value="Transcription elongation factor, GreA/GreB, C-terminal domain"/>
    <property type="match status" value="1"/>
</dbReference>
<dbReference type="SUPFAM" id="SSF54534">
    <property type="entry name" value="FKBP-like"/>
    <property type="match status" value="1"/>
</dbReference>